<evidence type="ECO:0000313" key="3">
    <source>
        <dbReference type="EMBL" id="SUB88530.1"/>
    </source>
</evidence>
<reference evidence="2 4" key="1">
    <citation type="submission" date="2014-09" db="EMBL/GenBank/DDBJ databases">
        <title>Draft Genome Sequence of Porphyromonas macacae COT-192_OH2859.</title>
        <authorList>
            <person name="Wallis C."/>
            <person name="Deusch O."/>
            <person name="O'Flynn C."/>
            <person name="Davis I."/>
            <person name="Horsfall A."/>
            <person name="Kirkwood N."/>
            <person name="Harris S."/>
            <person name="Eisen J.A."/>
            <person name="Coil D.A."/>
            <person name="Darling A.E."/>
            <person name="Jospin G."/>
            <person name="Alexiev A."/>
        </authorList>
    </citation>
    <scope>NUCLEOTIDE SEQUENCE [LARGE SCALE GENOMIC DNA]</scope>
    <source>
        <strain evidence="4">COT-192 OH2859</strain>
        <strain evidence="2">COT-192_OH2859</strain>
    </source>
</reference>
<sequence length="67" mass="8067">MLFANERTHYSIRSCKGSYIFLFNNSFFDILLRKTRLTFKKSFTQNPETENLSQEFQKKHLKDTQAQ</sequence>
<dbReference type="EMBL" id="UGTF01000002">
    <property type="protein sequence ID" value="SUB88530.1"/>
    <property type="molecule type" value="Genomic_DNA"/>
</dbReference>
<evidence type="ECO:0000313" key="4">
    <source>
        <dbReference type="Proteomes" id="UP000030103"/>
    </source>
</evidence>
<reference evidence="3 5" key="2">
    <citation type="submission" date="2018-06" db="EMBL/GenBank/DDBJ databases">
        <authorList>
            <consortium name="Pathogen Informatics"/>
            <person name="Doyle S."/>
        </authorList>
    </citation>
    <scope>NUCLEOTIDE SEQUENCE [LARGE SCALE GENOMIC DNA]</scope>
    <source>
        <strain evidence="3 5">NCTC11632</strain>
    </source>
</reference>
<evidence type="ECO:0000313" key="5">
    <source>
        <dbReference type="Proteomes" id="UP000254156"/>
    </source>
</evidence>
<feature type="compositionally biased region" description="Polar residues" evidence="1">
    <location>
        <begin position="46"/>
        <end position="55"/>
    </location>
</feature>
<evidence type="ECO:0000313" key="2">
    <source>
        <dbReference type="EMBL" id="KGN72407.1"/>
    </source>
</evidence>
<dbReference type="Proteomes" id="UP000254156">
    <property type="component" value="Unassembled WGS sequence"/>
</dbReference>
<keyword evidence="4" id="KW-1185">Reference proteome</keyword>
<evidence type="ECO:0000256" key="1">
    <source>
        <dbReference type="SAM" id="MobiDB-lite"/>
    </source>
</evidence>
<organism evidence="2 4">
    <name type="scientific">Porphyromonas macacae</name>
    <dbReference type="NCBI Taxonomy" id="28115"/>
    <lineage>
        <taxon>Bacteria</taxon>
        <taxon>Pseudomonadati</taxon>
        <taxon>Bacteroidota</taxon>
        <taxon>Bacteroidia</taxon>
        <taxon>Bacteroidales</taxon>
        <taxon>Porphyromonadaceae</taxon>
        <taxon>Porphyromonas</taxon>
    </lineage>
</organism>
<proteinExistence type="predicted"/>
<protein>
    <submittedName>
        <fullName evidence="2">Uncharacterized protein</fullName>
    </submittedName>
</protein>
<name>A0A0A2E483_9PORP</name>
<accession>A0A0A2E483</accession>
<feature type="region of interest" description="Disordered" evidence="1">
    <location>
        <begin position="46"/>
        <end position="67"/>
    </location>
</feature>
<gene>
    <name evidence="2" type="ORF">HQ47_10770</name>
    <name evidence="3" type="ORF">NCTC11632_00601</name>
</gene>
<dbReference type="EMBL" id="JRFA01000031">
    <property type="protein sequence ID" value="KGN72407.1"/>
    <property type="molecule type" value="Genomic_DNA"/>
</dbReference>
<dbReference type="Proteomes" id="UP000030103">
    <property type="component" value="Unassembled WGS sequence"/>
</dbReference>
<dbReference type="AlphaFoldDB" id="A0A0A2E483"/>